<evidence type="ECO:0000313" key="2">
    <source>
        <dbReference type="Proteomes" id="UP000251960"/>
    </source>
</evidence>
<organism evidence="1 2">
    <name type="scientific">Zea mays</name>
    <name type="common">Maize</name>
    <dbReference type="NCBI Taxonomy" id="4577"/>
    <lineage>
        <taxon>Eukaryota</taxon>
        <taxon>Viridiplantae</taxon>
        <taxon>Streptophyta</taxon>
        <taxon>Embryophyta</taxon>
        <taxon>Tracheophyta</taxon>
        <taxon>Spermatophyta</taxon>
        <taxon>Magnoliopsida</taxon>
        <taxon>Liliopsida</taxon>
        <taxon>Poales</taxon>
        <taxon>Poaceae</taxon>
        <taxon>PACMAD clade</taxon>
        <taxon>Panicoideae</taxon>
        <taxon>Andropogonodae</taxon>
        <taxon>Andropogoneae</taxon>
        <taxon>Tripsacinae</taxon>
        <taxon>Zea</taxon>
    </lineage>
</organism>
<evidence type="ECO:0000313" key="1">
    <source>
        <dbReference type="EMBL" id="PWZ06464.1"/>
    </source>
</evidence>
<sequence length="104" mass="11423">MRQGQEREGVCRRGVSSTQSFRVQGSLKEDHGSRWVAYEKALGREGHRSLVNRSLELRIVAEPRHDGDDGTSATALEEFVAGVGAHRGSASQRRRACIVAVYGD</sequence>
<accession>A0A3L6DD09</accession>
<gene>
    <name evidence="1" type="ORF">Zm00014a_001253</name>
</gene>
<comment type="caution">
    <text evidence="1">The sequence shown here is derived from an EMBL/GenBank/DDBJ whole genome shotgun (WGS) entry which is preliminary data.</text>
</comment>
<dbReference type="EMBL" id="NCVQ01000010">
    <property type="protein sequence ID" value="PWZ06464.1"/>
    <property type="molecule type" value="Genomic_DNA"/>
</dbReference>
<reference evidence="1 2" key="1">
    <citation type="journal article" date="2018" name="Nat. Genet.">
        <title>Extensive intraspecific gene order and gene structural variations between Mo17 and other maize genomes.</title>
        <authorList>
            <person name="Sun S."/>
            <person name="Zhou Y."/>
            <person name="Chen J."/>
            <person name="Shi J."/>
            <person name="Zhao H."/>
            <person name="Zhao H."/>
            <person name="Song W."/>
            <person name="Zhang M."/>
            <person name="Cui Y."/>
            <person name="Dong X."/>
            <person name="Liu H."/>
            <person name="Ma X."/>
            <person name="Jiao Y."/>
            <person name="Wang B."/>
            <person name="Wei X."/>
            <person name="Stein J.C."/>
            <person name="Glaubitz J.C."/>
            <person name="Lu F."/>
            <person name="Yu G."/>
            <person name="Liang C."/>
            <person name="Fengler K."/>
            <person name="Li B."/>
            <person name="Rafalski A."/>
            <person name="Schnable P.S."/>
            <person name="Ware D.H."/>
            <person name="Buckler E.S."/>
            <person name="Lai J."/>
        </authorList>
    </citation>
    <scope>NUCLEOTIDE SEQUENCE [LARGE SCALE GENOMIC DNA]</scope>
    <source>
        <strain evidence="2">cv. Missouri 17</strain>
        <tissue evidence="1">Seedling</tissue>
    </source>
</reference>
<dbReference type="AlphaFoldDB" id="A0A3L6DD09"/>
<protein>
    <submittedName>
        <fullName evidence="1">Uncharacterized protein</fullName>
    </submittedName>
</protein>
<name>A0A3L6DD09_MAIZE</name>
<dbReference type="Proteomes" id="UP000251960">
    <property type="component" value="Chromosome 9"/>
</dbReference>
<proteinExistence type="predicted"/>